<dbReference type="PANTHER" id="PTHR47506:SF10">
    <property type="entry name" value="TRANSCRIPTIONAL REGULATORY PROTEIN"/>
    <property type="match status" value="1"/>
</dbReference>
<protein>
    <recommendedName>
        <fullName evidence="5">HTH tetR-type domain-containing protein</fullName>
    </recommendedName>
</protein>
<gene>
    <name evidence="6" type="ORF">BEN49_05910</name>
</gene>
<evidence type="ECO:0000313" key="7">
    <source>
        <dbReference type="Proteomes" id="UP000177506"/>
    </source>
</evidence>
<dbReference type="Gene3D" id="1.10.10.60">
    <property type="entry name" value="Homeodomain-like"/>
    <property type="match status" value="1"/>
</dbReference>
<evidence type="ECO:0000313" key="6">
    <source>
        <dbReference type="EMBL" id="OGX90860.1"/>
    </source>
</evidence>
<dbReference type="PANTHER" id="PTHR47506">
    <property type="entry name" value="TRANSCRIPTIONAL REGULATORY PROTEIN"/>
    <property type="match status" value="1"/>
</dbReference>
<proteinExistence type="predicted"/>
<dbReference type="RefSeq" id="WP_070742493.1">
    <property type="nucleotide sequence ID" value="NZ_MDZA01000110.1"/>
</dbReference>
<dbReference type="AlphaFoldDB" id="A0A1G1TJ16"/>
<dbReference type="PROSITE" id="PS50977">
    <property type="entry name" value="HTH_TETR_2"/>
    <property type="match status" value="1"/>
</dbReference>
<dbReference type="Gene3D" id="1.10.357.10">
    <property type="entry name" value="Tetracycline Repressor, domain 2"/>
    <property type="match status" value="1"/>
</dbReference>
<dbReference type="InterPro" id="IPR036271">
    <property type="entry name" value="Tet_transcr_reg_TetR-rel_C_sf"/>
</dbReference>
<dbReference type="GO" id="GO:0003677">
    <property type="term" value="F:DNA binding"/>
    <property type="evidence" value="ECO:0007669"/>
    <property type="project" value="UniProtKB-UniRule"/>
</dbReference>
<dbReference type="InterPro" id="IPR009057">
    <property type="entry name" value="Homeodomain-like_sf"/>
</dbReference>
<keyword evidence="1" id="KW-0805">Transcription regulation</keyword>
<comment type="caution">
    <text evidence="6">The sequence shown here is derived from an EMBL/GenBank/DDBJ whole genome shotgun (WGS) entry which is preliminary data.</text>
</comment>
<dbReference type="InterPro" id="IPR001647">
    <property type="entry name" value="HTH_TetR"/>
</dbReference>
<evidence type="ECO:0000256" key="4">
    <source>
        <dbReference type="PROSITE-ProRule" id="PRU00335"/>
    </source>
</evidence>
<evidence type="ECO:0000256" key="3">
    <source>
        <dbReference type="ARBA" id="ARBA00023163"/>
    </source>
</evidence>
<reference evidence="6 7" key="1">
    <citation type="submission" date="2016-08" db="EMBL/GenBank/DDBJ databases">
        <title>Hymenobacter coccineus sp. nov., Hymenobacter lapidarius sp. nov. and Hymenobacter glacialis sp. nov., isolated from Antarctic soil.</title>
        <authorList>
            <person name="Sedlacek I."/>
            <person name="Kralova S."/>
            <person name="Kyrova K."/>
            <person name="Maslanova I."/>
            <person name="Stankova E."/>
            <person name="Vrbovska V."/>
            <person name="Nemec M."/>
            <person name="Bartak M."/>
            <person name="Svec P."/>
            <person name="Busse H.-J."/>
            <person name="Pantucek R."/>
        </authorList>
    </citation>
    <scope>NUCLEOTIDE SEQUENCE [LARGE SCALE GENOMIC DNA]</scope>
    <source>
        <strain evidence="6 7">CCM 8649</strain>
    </source>
</reference>
<dbReference type="SUPFAM" id="SSF46689">
    <property type="entry name" value="Homeodomain-like"/>
    <property type="match status" value="1"/>
</dbReference>
<feature type="domain" description="HTH tetR-type" evidence="5">
    <location>
        <begin position="6"/>
        <end position="66"/>
    </location>
</feature>
<dbReference type="EMBL" id="MDZA01000110">
    <property type="protein sequence ID" value="OGX90860.1"/>
    <property type="molecule type" value="Genomic_DNA"/>
</dbReference>
<keyword evidence="3" id="KW-0804">Transcription</keyword>
<keyword evidence="7" id="KW-1185">Reference proteome</keyword>
<organism evidence="6 7">
    <name type="scientific">Hymenobacter coccineus</name>
    <dbReference type="NCBI Taxonomy" id="1908235"/>
    <lineage>
        <taxon>Bacteria</taxon>
        <taxon>Pseudomonadati</taxon>
        <taxon>Bacteroidota</taxon>
        <taxon>Cytophagia</taxon>
        <taxon>Cytophagales</taxon>
        <taxon>Hymenobacteraceae</taxon>
        <taxon>Hymenobacter</taxon>
    </lineage>
</organism>
<evidence type="ECO:0000259" key="5">
    <source>
        <dbReference type="PROSITE" id="PS50977"/>
    </source>
</evidence>
<dbReference type="OrthoDB" id="9795242at2"/>
<sequence length="192" mass="21761">MARSVEFNEEEAIQKAMEVFWAKGYHGASLRELTGAMGINSSSLYNTIGDKHALFIRCVQHYTAVRREELQKRLVSGRAPLEVLVSYIHDAVEMIIDQDNSCLAIKTVFEVAVNDPRVKSILKAGSDYDAYFVGELIRRSIAQGALRTDEEPAFLAEYFICIWKGWHESFILNNDPPKLKKMAHYFIASIAN</sequence>
<name>A0A1G1TJ16_9BACT</name>
<keyword evidence="2 4" id="KW-0238">DNA-binding</keyword>
<evidence type="ECO:0000256" key="1">
    <source>
        <dbReference type="ARBA" id="ARBA00023015"/>
    </source>
</evidence>
<accession>A0A1G1TJ16</accession>
<dbReference type="Proteomes" id="UP000177506">
    <property type="component" value="Unassembled WGS sequence"/>
</dbReference>
<feature type="DNA-binding region" description="H-T-H motif" evidence="4">
    <location>
        <begin position="29"/>
        <end position="48"/>
    </location>
</feature>
<dbReference type="SUPFAM" id="SSF48498">
    <property type="entry name" value="Tetracyclin repressor-like, C-terminal domain"/>
    <property type="match status" value="1"/>
</dbReference>
<evidence type="ECO:0000256" key="2">
    <source>
        <dbReference type="ARBA" id="ARBA00023125"/>
    </source>
</evidence>
<dbReference type="Pfam" id="PF00440">
    <property type="entry name" value="TetR_N"/>
    <property type="match status" value="1"/>
</dbReference>